<dbReference type="GO" id="GO:0005634">
    <property type="term" value="C:nucleus"/>
    <property type="evidence" value="ECO:0007669"/>
    <property type="project" value="UniProtKB-SubCell"/>
</dbReference>
<dbReference type="AlphaFoldDB" id="A0A9P6CJJ0"/>
<evidence type="ECO:0000256" key="4">
    <source>
        <dbReference type="ARBA" id="ARBA00022490"/>
    </source>
</evidence>
<keyword evidence="4" id="KW-0963">Cytoplasm</keyword>
<organism evidence="7 8">
    <name type="scientific">Collybia nuda</name>
    <dbReference type="NCBI Taxonomy" id="64659"/>
    <lineage>
        <taxon>Eukaryota</taxon>
        <taxon>Fungi</taxon>
        <taxon>Dikarya</taxon>
        <taxon>Basidiomycota</taxon>
        <taxon>Agaricomycotina</taxon>
        <taxon>Agaricomycetes</taxon>
        <taxon>Agaricomycetidae</taxon>
        <taxon>Agaricales</taxon>
        <taxon>Tricholomatineae</taxon>
        <taxon>Clitocybaceae</taxon>
        <taxon>Collybia</taxon>
    </lineage>
</organism>
<dbReference type="PROSITE" id="PS51203">
    <property type="entry name" value="CS"/>
    <property type="match status" value="1"/>
</dbReference>
<protein>
    <recommendedName>
        <fullName evidence="3">NudC domain-containing protein 1</fullName>
    </recommendedName>
</protein>
<dbReference type="Pfam" id="PF04969">
    <property type="entry name" value="CS"/>
    <property type="match status" value="1"/>
</dbReference>
<keyword evidence="8" id="KW-1185">Reference proteome</keyword>
<dbReference type="GO" id="GO:0005737">
    <property type="term" value="C:cytoplasm"/>
    <property type="evidence" value="ECO:0007669"/>
    <property type="project" value="UniProtKB-SubCell"/>
</dbReference>
<evidence type="ECO:0000256" key="3">
    <source>
        <dbReference type="ARBA" id="ARBA00018915"/>
    </source>
</evidence>
<dbReference type="CDD" id="cd06467">
    <property type="entry name" value="p23_NUDC_like"/>
    <property type="match status" value="1"/>
</dbReference>
<dbReference type="InterPro" id="IPR007052">
    <property type="entry name" value="CS_dom"/>
</dbReference>
<dbReference type="Gene3D" id="2.60.40.790">
    <property type="match status" value="1"/>
</dbReference>
<dbReference type="InterPro" id="IPR037895">
    <property type="entry name" value="NUDCD1"/>
</dbReference>
<dbReference type="InterPro" id="IPR008978">
    <property type="entry name" value="HSP20-like_chaperone"/>
</dbReference>
<keyword evidence="5" id="KW-0539">Nucleus</keyword>
<reference evidence="7" key="1">
    <citation type="submission" date="2020-11" db="EMBL/GenBank/DDBJ databases">
        <authorList>
            <consortium name="DOE Joint Genome Institute"/>
            <person name="Ahrendt S."/>
            <person name="Riley R."/>
            <person name="Andreopoulos W."/>
            <person name="Labutti K."/>
            <person name="Pangilinan J."/>
            <person name="Ruiz-Duenas F.J."/>
            <person name="Barrasa J.M."/>
            <person name="Sanchez-Garcia M."/>
            <person name="Camarero S."/>
            <person name="Miyauchi S."/>
            <person name="Serrano A."/>
            <person name="Linde D."/>
            <person name="Babiker R."/>
            <person name="Drula E."/>
            <person name="Ayuso-Fernandez I."/>
            <person name="Pacheco R."/>
            <person name="Padilla G."/>
            <person name="Ferreira P."/>
            <person name="Barriuso J."/>
            <person name="Kellner H."/>
            <person name="Castanera R."/>
            <person name="Alfaro M."/>
            <person name="Ramirez L."/>
            <person name="Pisabarro A.G."/>
            <person name="Kuo A."/>
            <person name="Tritt A."/>
            <person name="Lipzen A."/>
            <person name="He G."/>
            <person name="Yan M."/>
            <person name="Ng V."/>
            <person name="Cullen D."/>
            <person name="Martin F."/>
            <person name="Rosso M.-N."/>
            <person name="Henrissat B."/>
            <person name="Hibbett D."/>
            <person name="Martinez A.T."/>
            <person name="Grigoriev I.V."/>
        </authorList>
    </citation>
    <scope>NUCLEOTIDE SEQUENCE</scope>
    <source>
        <strain evidence="7">CBS 247.69</strain>
    </source>
</reference>
<comment type="subcellular location">
    <subcellularLocation>
        <location evidence="2">Cytoplasm</location>
    </subcellularLocation>
    <subcellularLocation>
        <location evidence="1">Nucleus</location>
    </subcellularLocation>
</comment>
<comment type="caution">
    <text evidence="7">The sequence shown here is derived from an EMBL/GenBank/DDBJ whole genome shotgun (WGS) entry which is preliminary data.</text>
</comment>
<dbReference type="Proteomes" id="UP000807353">
    <property type="component" value="Unassembled WGS sequence"/>
</dbReference>
<dbReference type="SUPFAM" id="SSF49764">
    <property type="entry name" value="HSP20-like chaperones"/>
    <property type="match status" value="1"/>
</dbReference>
<dbReference type="OrthoDB" id="428655at2759"/>
<evidence type="ECO:0000256" key="5">
    <source>
        <dbReference type="ARBA" id="ARBA00023242"/>
    </source>
</evidence>
<dbReference type="PANTHER" id="PTHR21664">
    <property type="entry name" value="CHRONIC MYELOGENOUS LEUKEMIA TUMOR ANTIGEN 66"/>
    <property type="match status" value="1"/>
</dbReference>
<evidence type="ECO:0000313" key="7">
    <source>
        <dbReference type="EMBL" id="KAF9468532.1"/>
    </source>
</evidence>
<evidence type="ECO:0000256" key="1">
    <source>
        <dbReference type="ARBA" id="ARBA00004123"/>
    </source>
</evidence>
<name>A0A9P6CJJ0_9AGAR</name>
<gene>
    <name evidence="7" type="ORF">BDZ94DRAFT_670134</name>
</gene>
<feature type="domain" description="CS" evidence="6">
    <location>
        <begin position="299"/>
        <end position="400"/>
    </location>
</feature>
<evidence type="ECO:0000313" key="8">
    <source>
        <dbReference type="Proteomes" id="UP000807353"/>
    </source>
</evidence>
<evidence type="ECO:0000256" key="2">
    <source>
        <dbReference type="ARBA" id="ARBA00004496"/>
    </source>
</evidence>
<proteinExistence type="predicted"/>
<accession>A0A9P6CJJ0</accession>
<sequence length="638" mass="70633">MGAFIPTRSLLNPKFEGYKLDPIHQEDIVVRYPLEYKPTQATTSRGTTFSYQEVQSRITHNHISVQGEGSRALYVDSESRVILIDVNAGNIRPSFRVVYELPSPVRSDAIDLPNNEYPSTAFLTSSMVFVSDGHGTMYILQIREGGAADVLGILFLEMSMNTPFRIHSAHRLSPTTAFIILSSRRHVEVNNSGTDSRFNDRGKRPPPADFDVWAVKIELLSLQPHDKPRQMDILWQRRGQDVPIYTAYEESLGCFLLLGGVSYRETTHLDHPPYEPTADEFASVPRVGGGFDTQGADLLKPPSYSWNQTHDSVTVAFPLPSSTPKSLIKVLFTSKTITVHIDNEVETSVPIPRYSAKVLWDGILTSTSYWTWDREAEHLFGMLTLHLDKQHEGTRWSHVFASVGTSVGSELSQDDVEVPETLDPSELWQIREALEKYTTALRDGDDASGLGLGRGVPSLAEGEIDMEVDESVGRSAYLTWVGRDGAAPEWWKETRDISFQLLSTPLPGSDKTTSIVTKSNLDGTLFSIKQVTPSAGEWIHDSTFSALAFVLASKQDLRFTYHISDKAVYAFEGGTRDRGGNVYIYRASPVSEKWAKQAILKVDDGYGGPLLGVGAVNTGAGLTILCLTEGELILIKNA</sequence>
<evidence type="ECO:0000259" key="6">
    <source>
        <dbReference type="PROSITE" id="PS51203"/>
    </source>
</evidence>
<dbReference type="EMBL" id="MU150232">
    <property type="protein sequence ID" value="KAF9468532.1"/>
    <property type="molecule type" value="Genomic_DNA"/>
</dbReference>
<dbReference type="PANTHER" id="PTHR21664:SF1">
    <property type="entry name" value="NUDC DOMAIN-CONTAINING PROTEIN 1"/>
    <property type="match status" value="1"/>
</dbReference>